<dbReference type="Proteomes" id="UP000000238">
    <property type="component" value="Chromosome"/>
</dbReference>
<sequence length="49" mass="5476">MRQFAPQGPRVAKKNKKVASGFALKSEMTLASRYLVSFLGVTNRVNFCQ</sequence>
<dbReference type="EMBL" id="CP000155">
    <property type="protein sequence ID" value="ABC30201.1"/>
    <property type="molecule type" value="Genomic_DNA"/>
</dbReference>
<organism evidence="1 2">
    <name type="scientific">Hahella chejuensis (strain KCTC 2396)</name>
    <dbReference type="NCBI Taxonomy" id="349521"/>
    <lineage>
        <taxon>Bacteria</taxon>
        <taxon>Pseudomonadati</taxon>
        <taxon>Pseudomonadota</taxon>
        <taxon>Gammaproteobacteria</taxon>
        <taxon>Oceanospirillales</taxon>
        <taxon>Hahellaceae</taxon>
        <taxon>Hahella</taxon>
    </lineage>
</organism>
<evidence type="ECO:0000313" key="2">
    <source>
        <dbReference type="Proteomes" id="UP000000238"/>
    </source>
</evidence>
<dbReference type="KEGG" id="hch:HCH_03454"/>
<evidence type="ECO:0000313" key="1">
    <source>
        <dbReference type="EMBL" id="ABC30201.1"/>
    </source>
</evidence>
<name>Q2SGM3_HAHCH</name>
<reference evidence="1 2" key="1">
    <citation type="journal article" date="2005" name="Nucleic Acids Res.">
        <title>Genomic blueprint of Hahella chejuensis, a marine microbe producing an algicidal agent.</title>
        <authorList>
            <person name="Jeong H."/>
            <person name="Yim J.H."/>
            <person name="Lee C."/>
            <person name="Choi S.-H."/>
            <person name="Park Y.K."/>
            <person name="Yoon S.H."/>
            <person name="Hur C.-G."/>
            <person name="Kang H.-Y."/>
            <person name="Kim D."/>
            <person name="Lee H.H."/>
            <person name="Park K.H."/>
            <person name="Park S.-H."/>
            <person name="Park H.-S."/>
            <person name="Lee H.K."/>
            <person name="Oh T.K."/>
            <person name="Kim J.F."/>
        </authorList>
    </citation>
    <scope>NUCLEOTIDE SEQUENCE [LARGE SCALE GENOMIC DNA]</scope>
    <source>
        <strain evidence="1 2">KCTC 2396</strain>
    </source>
</reference>
<protein>
    <submittedName>
        <fullName evidence="1">Uncharacterized protein</fullName>
    </submittedName>
</protein>
<dbReference type="AlphaFoldDB" id="Q2SGM3"/>
<dbReference type="STRING" id="349521.HCH_03454"/>
<accession>Q2SGM3</accession>
<proteinExistence type="predicted"/>
<dbReference type="HOGENOM" id="CLU_3136287_0_0_6"/>
<gene>
    <name evidence="1" type="ordered locus">HCH_03454</name>
</gene>
<keyword evidence="2" id="KW-1185">Reference proteome</keyword>